<sequence>MKFELTYSKYPPHTGPVTGMCWVNSEGVVSIGDDQQFLTWDMGTVDSKPWVSIKGNYPTSMHVAPGYGIKSGLTNNNSTLLIATATGMILIIRGGKIDKTIQGHKGASLKVKWSEDGSSFISCGEEGEVKLWSKNGLIRSVLAKCDHSVYAIAWNPDDSKVLYCSGEYCYVKSLKLPTAPLKWKAHEGTITCCDWAKSTNLMVTGGEDCKYRVWDGQGRIIYTSVSHDYPITSLAWNPNGKLFGVGSFNILRLCDKLGWSHSIDKLMVGSILTIDWSRDGTQIAAGSAAGYVIHGQLVEQRLIWNNLDVLVIANNVIEVKSVLSETMIERLETRDRIITLSIGYGFLIAVTTKQVYLFHQNNWILPKIIELKEGNVFTIMQAKKYFLLLSNEQIEIMTYEGHAQALIKLNIQTGSVNEKLVALSDEIVAVIDSTETKIINLFEASTGKALNDGKIEHVQEIIEIGIDKIGSGSGRKVAFIDNNRDLYLSLVHAYGVTDRIQKLASNISEFKFHDKTNMMVALQDQGKVLVFAYPNIVFVDSELLADSIITIDLPSIGKSPSLISFLSDSVYILKSTGAIISKVVPQTVQIITDSIGLSKWDQVIRICRSAKEPYLWAVVAGLAVVERNVAMAEVSYSELDRADKVLFLTRIRTEKNAQLKNAYFAMFAGRISEAEGILLNGSFIFKAIYLNIQMFRWERALQLALKYNEHVDTVLGYRQRYMNDIEEDENDDNFLAQYKQVSLDFHFFIMINYYVCRLKLIGNIFKKKSKMNLLKEKVCQLSR</sequence>
<evidence type="ECO:0000313" key="1">
    <source>
        <dbReference type="Proteomes" id="UP000095286"/>
    </source>
</evidence>
<protein>
    <submittedName>
        <fullName evidence="2">WD_REPEATS_REGION domain-containing protein</fullName>
    </submittedName>
</protein>
<dbReference type="WBParaSite" id="RSKR_0001107800.1">
    <property type="protein sequence ID" value="RSKR_0001107800.1"/>
    <property type="gene ID" value="RSKR_0001107800"/>
</dbReference>
<reference evidence="2" key="1">
    <citation type="submission" date="2016-11" db="UniProtKB">
        <authorList>
            <consortium name="WormBaseParasite"/>
        </authorList>
    </citation>
    <scope>IDENTIFICATION</scope>
    <source>
        <strain evidence="2">KR3021</strain>
    </source>
</reference>
<accession>A0AC35UHV9</accession>
<dbReference type="Proteomes" id="UP000095286">
    <property type="component" value="Unplaced"/>
</dbReference>
<evidence type="ECO:0000313" key="2">
    <source>
        <dbReference type="WBParaSite" id="RSKR_0001107800.1"/>
    </source>
</evidence>
<proteinExistence type="predicted"/>
<organism evidence="1 2">
    <name type="scientific">Rhabditophanes sp. KR3021</name>
    <dbReference type="NCBI Taxonomy" id="114890"/>
    <lineage>
        <taxon>Eukaryota</taxon>
        <taxon>Metazoa</taxon>
        <taxon>Ecdysozoa</taxon>
        <taxon>Nematoda</taxon>
        <taxon>Chromadorea</taxon>
        <taxon>Rhabditida</taxon>
        <taxon>Tylenchina</taxon>
        <taxon>Panagrolaimomorpha</taxon>
        <taxon>Strongyloidoidea</taxon>
        <taxon>Alloionematidae</taxon>
        <taxon>Rhabditophanes</taxon>
    </lineage>
</organism>
<name>A0AC35UHV9_9BILA</name>